<gene>
    <name evidence="2" type="ORF">VP01_6072g1</name>
</gene>
<protein>
    <submittedName>
        <fullName evidence="2">Uncharacterized protein</fullName>
    </submittedName>
</protein>
<dbReference type="Proteomes" id="UP000037035">
    <property type="component" value="Unassembled WGS sequence"/>
</dbReference>
<name>A0A0L6UJA7_9BASI</name>
<keyword evidence="3" id="KW-1185">Reference proteome</keyword>
<sequence>MARKARAILQFIITPSSSSLLSNSVKLPPQPPEPCAPSPTSISTCNPTSIVLSKPQAFNRTCGALAKSFVGQIGLHAITHSQRFPNDSRKVAFSISFMTDDPIGLYPARKSWSTSVCLAACIAGQTPTKSIEELVPAPYHQYLPMFKKSSAQGLQPQQKYDLLVKLMPGAVVELM</sequence>
<feature type="compositionally biased region" description="Pro residues" evidence="1">
    <location>
        <begin position="28"/>
        <end position="37"/>
    </location>
</feature>
<evidence type="ECO:0000313" key="2">
    <source>
        <dbReference type="EMBL" id="KNZ47875.1"/>
    </source>
</evidence>
<proteinExistence type="predicted"/>
<dbReference type="EMBL" id="LAVV01011355">
    <property type="protein sequence ID" value="KNZ47875.1"/>
    <property type="molecule type" value="Genomic_DNA"/>
</dbReference>
<organism evidence="2 3">
    <name type="scientific">Puccinia sorghi</name>
    <dbReference type="NCBI Taxonomy" id="27349"/>
    <lineage>
        <taxon>Eukaryota</taxon>
        <taxon>Fungi</taxon>
        <taxon>Dikarya</taxon>
        <taxon>Basidiomycota</taxon>
        <taxon>Pucciniomycotina</taxon>
        <taxon>Pucciniomycetes</taxon>
        <taxon>Pucciniales</taxon>
        <taxon>Pucciniaceae</taxon>
        <taxon>Puccinia</taxon>
    </lineage>
</organism>
<comment type="caution">
    <text evidence="2">The sequence shown here is derived from an EMBL/GenBank/DDBJ whole genome shotgun (WGS) entry which is preliminary data.</text>
</comment>
<dbReference type="VEuPathDB" id="FungiDB:VP01_6072g1"/>
<accession>A0A0L6UJA7</accession>
<dbReference type="AlphaFoldDB" id="A0A0L6UJA7"/>
<evidence type="ECO:0000313" key="3">
    <source>
        <dbReference type="Proteomes" id="UP000037035"/>
    </source>
</evidence>
<feature type="region of interest" description="Disordered" evidence="1">
    <location>
        <begin position="20"/>
        <end position="41"/>
    </location>
</feature>
<dbReference type="OrthoDB" id="4847360at2759"/>
<reference evidence="2 3" key="1">
    <citation type="submission" date="2015-08" db="EMBL/GenBank/DDBJ databases">
        <title>Next Generation Sequencing and Analysis of the Genome of Puccinia sorghi L Schw, the Causal Agent of Maize Common Rust.</title>
        <authorList>
            <person name="Rochi L."/>
            <person name="Burguener G."/>
            <person name="Darino M."/>
            <person name="Turjanski A."/>
            <person name="Kreff E."/>
            <person name="Dieguez M.J."/>
            <person name="Sacco F."/>
        </authorList>
    </citation>
    <scope>NUCLEOTIDE SEQUENCE [LARGE SCALE GENOMIC DNA]</scope>
    <source>
        <strain evidence="2 3">RO10H11247</strain>
    </source>
</reference>
<evidence type="ECO:0000256" key="1">
    <source>
        <dbReference type="SAM" id="MobiDB-lite"/>
    </source>
</evidence>